<keyword evidence="10 15" id="KW-1133">Transmembrane helix</keyword>
<dbReference type="SUPFAM" id="SSF55073">
    <property type="entry name" value="Nucleotide cyclase"/>
    <property type="match status" value="2"/>
</dbReference>
<feature type="transmembrane region" description="Helical" evidence="15">
    <location>
        <begin position="752"/>
        <end position="773"/>
    </location>
</feature>
<keyword evidence="5 15" id="KW-0812">Transmembrane</keyword>
<feature type="transmembrane region" description="Helical" evidence="15">
    <location>
        <begin position="163"/>
        <end position="183"/>
    </location>
</feature>
<keyword evidence="17" id="KW-1185">Reference proteome</keyword>
<feature type="transmembrane region" description="Helical" evidence="15">
    <location>
        <begin position="723"/>
        <end position="740"/>
    </location>
</feature>
<accession>A0ABM1P6F3</accession>
<dbReference type="Proteomes" id="UP000694904">
    <property type="component" value="Chromosome 4"/>
</dbReference>
<evidence type="ECO:0000256" key="5">
    <source>
        <dbReference type="ARBA" id="ARBA00022692"/>
    </source>
</evidence>
<name>A0ABM1P6F3_DROAR</name>
<dbReference type="Gene3D" id="3.30.70.1230">
    <property type="entry name" value="Nucleotide cyclase"/>
    <property type="match status" value="2"/>
</dbReference>
<comment type="cofactor">
    <cofactor evidence="2">
        <name>Mg(2+)</name>
        <dbReference type="ChEBI" id="CHEBI:18420"/>
    </cofactor>
</comment>
<evidence type="ECO:0000256" key="15">
    <source>
        <dbReference type="SAM" id="Phobius"/>
    </source>
</evidence>
<feature type="transmembrane region" description="Helical" evidence="15">
    <location>
        <begin position="133"/>
        <end position="151"/>
    </location>
</feature>
<evidence type="ECO:0000256" key="1">
    <source>
        <dbReference type="ARBA" id="ARBA00001593"/>
    </source>
</evidence>
<dbReference type="InterPro" id="IPR018297">
    <property type="entry name" value="A/G_cyclase_CS"/>
</dbReference>
<evidence type="ECO:0000256" key="12">
    <source>
        <dbReference type="ARBA" id="ARBA00023136"/>
    </source>
</evidence>
<feature type="transmembrane region" description="Helical" evidence="15">
    <location>
        <begin position="43"/>
        <end position="64"/>
    </location>
</feature>
<evidence type="ECO:0000259" key="16">
    <source>
        <dbReference type="PROSITE" id="PS50125"/>
    </source>
</evidence>
<dbReference type="InterPro" id="IPR001054">
    <property type="entry name" value="A/G_cyclase"/>
</dbReference>
<evidence type="ECO:0000256" key="10">
    <source>
        <dbReference type="ARBA" id="ARBA00022989"/>
    </source>
</evidence>
<keyword evidence="8" id="KW-0067">ATP-binding</keyword>
<reference evidence="17" key="1">
    <citation type="journal article" date="1997" name="Nucleic Acids Res.">
        <title>tRNAscan-SE: a program for improved detection of transfer RNA genes in genomic sequence.</title>
        <authorList>
            <person name="Lowe T.M."/>
            <person name="Eddy S.R."/>
        </authorList>
    </citation>
    <scope>NUCLEOTIDE SEQUENCE [LARGE SCALE GENOMIC DNA]</scope>
</reference>
<dbReference type="Pfam" id="PF00211">
    <property type="entry name" value="Guanylate_cyc"/>
    <property type="match status" value="2"/>
</dbReference>
<proteinExistence type="inferred from homology"/>
<feature type="transmembrane region" description="Helical" evidence="15">
    <location>
        <begin position="195"/>
        <end position="216"/>
    </location>
</feature>
<dbReference type="EC" id="4.6.1.1" evidence="4"/>
<comment type="catalytic activity">
    <reaction evidence="1">
        <text>ATP = 3',5'-cyclic AMP + diphosphate</text>
        <dbReference type="Rhea" id="RHEA:15389"/>
        <dbReference type="ChEBI" id="CHEBI:30616"/>
        <dbReference type="ChEBI" id="CHEBI:33019"/>
        <dbReference type="ChEBI" id="CHEBI:58165"/>
        <dbReference type="EC" id="4.6.1.1"/>
    </reaction>
</comment>
<dbReference type="CDD" id="cd07302">
    <property type="entry name" value="CHD"/>
    <property type="match status" value="2"/>
</dbReference>
<dbReference type="SMART" id="SM00044">
    <property type="entry name" value="CYCc"/>
    <property type="match status" value="2"/>
</dbReference>
<feature type="transmembrane region" description="Helical" evidence="15">
    <location>
        <begin position="562"/>
        <end position="581"/>
    </location>
</feature>
<evidence type="ECO:0000256" key="11">
    <source>
        <dbReference type="ARBA" id="ARBA00022998"/>
    </source>
</evidence>
<evidence type="ECO:0000256" key="4">
    <source>
        <dbReference type="ARBA" id="ARBA00012201"/>
    </source>
</evidence>
<evidence type="ECO:0000256" key="9">
    <source>
        <dbReference type="ARBA" id="ARBA00022842"/>
    </source>
</evidence>
<keyword evidence="6" id="KW-0479">Metal-binding</keyword>
<dbReference type="PANTHER" id="PTHR45627">
    <property type="entry name" value="ADENYLATE CYCLASE TYPE 1"/>
    <property type="match status" value="1"/>
</dbReference>
<keyword evidence="11" id="KW-0115">cAMP biosynthesis</keyword>
<dbReference type="InterPro" id="IPR029787">
    <property type="entry name" value="Nucleotide_cyclase"/>
</dbReference>
<evidence type="ECO:0000256" key="6">
    <source>
        <dbReference type="ARBA" id="ARBA00022723"/>
    </source>
</evidence>
<evidence type="ECO:0000256" key="3">
    <source>
        <dbReference type="ARBA" id="ARBA00004141"/>
    </source>
</evidence>
<reference evidence="18" key="3">
    <citation type="submission" date="2025-08" db="UniProtKB">
        <authorList>
            <consortium name="RefSeq"/>
        </authorList>
    </citation>
    <scope>IDENTIFICATION</scope>
    <source>
        <tissue evidence="18">Whole organism</tissue>
    </source>
</reference>
<comment type="similarity">
    <text evidence="14">Belongs to the adenylyl cyclase class-4/guanylyl cyclase family.</text>
</comment>
<gene>
    <name evidence="18" type="primary">LOC108613683</name>
</gene>
<feature type="domain" description="Guanylate cyclase" evidence="16">
    <location>
        <begin position="830"/>
        <end position="1012"/>
    </location>
</feature>
<evidence type="ECO:0000256" key="14">
    <source>
        <dbReference type="RuleBase" id="RU000405"/>
    </source>
</evidence>
<evidence type="ECO:0000256" key="8">
    <source>
        <dbReference type="ARBA" id="ARBA00022840"/>
    </source>
</evidence>
<feature type="transmembrane region" description="Helical" evidence="15">
    <location>
        <begin position="593"/>
        <end position="612"/>
    </location>
</feature>
<dbReference type="PROSITE" id="PS00452">
    <property type="entry name" value="GUANYLATE_CYCLASE_1"/>
    <property type="match status" value="1"/>
</dbReference>
<dbReference type="PANTHER" id="PTHR45627:SF23">
    <property type="entry name" value="AT30656P-RELATED"/>
    <property type="match status" value="1"/>
</dbReference>
<dbReference type="RefSeq" id="XP_017862789.1">
    <property type="nucleotide sequence ID" value="XM_018007300.1"/>
</dbReference>
<protein>
    <recommendedName>
        <fullName evidence="4">adenylate cyclase</fullName>
        <ecNumber evidence="4">4.6.1.1</ecNumber>
    </recommendedName>
</protein>
<feature type="transmembrane region" description="Helical" evidence="15">
    <location>
        <begin position="70"/>
        <end position="91"/>
    </location>
</feature>
<sequence length="1086" mass="124939">MKCKLSYGKELRWDYQFLRKKCKEVGIEDEFHYHQMRLRANNVYVFQALHAFLTLFHCGLLIATCMHLELVYMDMICYMVSTVIVILAMWVNVNVKLGLKHKWLKYVTSTTAALCVLLVDMGTNFYHEHFDDWALGTFFDTYIIIMIYMFFPIPDIPPAMGLAAIMSAMYIIYYVVFLGSLGLGEHSRFGETIEILFYYISLNMMCTYFLIMREIVVRASFLDRHQYVMEDIALRSARATERIFLHTILPPQIAQPIQDEIQNRIKIAQKHHDLPSNNKRDRVIAIQMHPNVSILYADIVNYTHLTTTLSVKELVTLLHELYARFDNAASRYAVQRIKFLGDCYYCVAGLIKPDPAHAICCVKLGLCMIDIIREVRDEVQIGIDIRVGVHSGSLFAGVLGSTKLQYDIWGQDVLIANKLEATGMPGQVHVSERTLQMIKNMYEVYPGSEAAREDAYLQKHNIITYLIISINDKGKGTELDSESNDSFNVIQHQESSSGLLLSEELKKMPLGPNGFSLLFGKLFNLKNHQELPSMSRVEIGTFFLNFRNPALEYNYLHQPDYMFKYSVLLAWCCAMSLIYLHLVVDDKHNSSGFYFDILTFVTLSLILLLAWYKKICFWRYSMHYHNYSPLSCTIFRMVDNLQCSLFKRITVYIYFMITYILIVYMILDDCNKAEFQLALIESILYKYDQDCKCFPPWQLTCSVVLIIFMTIIFTRIPFTMKIIVSLFISVIYSSIFLYQFDDVINDGGTTNPYFPAEYAHLIMIIFTICTLYLQERQAEFNNKINYKWREELLKKQEDARITDQSITILLHNILPAHVVNVYLTSVAKCELYYEDYEMVAVMFASLQNFDLTLPNLHILNDIIVQFDQILYFYRDDNLVEKIKIVGCTYMAACGLDLRFSSLISDETGIGDSVFQEIHRGRVSAESTQRGNYTLTEKREEVVLVLTTFALDLMRTLWVCKNNYMNLSIDRAVFNADISIGISCGEVMAGVVGASQVHYDIWGNAVNMASRMDSTGVAGEIQVTEETAVILSKYGIECNYRGMTFVKGLGMLPTYFVGITSSFEFVYIGEKSLMSNSSNPHSSEAST</sequence>
<feature type="transmembrane region" description="Helical" evidence="15">
    <location>
        <begin position="697"/>
        <end position="716"/>
    </location>
</feature>
<comment type="subcellular location">
    <subcellularLocation>
        <location evidence="3">Membrane</location>
        <topology evidence="3">Multi-pass membrane protein</topology>
    </subcellularLocation>
</comment>
<dbReference type="GeneID" id="108613683"/>
<evidence type="ECO:0000256" key="2">
    <source>
        <dbReference type="ARBA" id="ARBA00001946"/>
    </source>
</evidence>
<evidence type="ECO:0000256" key="7">
    <source>
        <dbReference type="ARBA" id="ARBA00022741"/>
    </source>
</evidence>
<evidence type="ECO:0000313" key="18">
    <source>
        <dbReference type="RefSeq" id="XP_017862789.1"/>
    </source>
</evidence>
<dbReference type="PROSITE" id="PS50125">
    <property type="entry name" value="GUANYLATE_CYCLASE_2"/>
    <property type="match status" value="2"/>
</dbReference>
<keyword evidence="9" id="KW-0460">Magnesium</keyword>
<evidence type="ECO:0000256" key="13">
    <source>
        <dbReference type="ARBA" id="ARBA00023239"/>
    </source>
</evidence>
<evidence type="ECO:0000313" key="17">
    <source>
        <dbReference type="Proteomes" id="UP000694904"/>
    </source>
</evidence>
<keyword evidence="7" id="KW-0547">Nucleotide-binding</keyword>
<feature type="transmembrane region" description="Helical" evidence="15">
    <location>
        <begin position="103"/>
        <end position="121"/>
    </location>
</feature>
<keyword evidence="13 14" id="KW-0456">Lyase</keyword>
<reference evidence="17" key="2">
    <citation type="journal article" date="2016" name="G3 (Bethesda)">
        <title>Genome Evolution in Three Species of Cactophilic Drosophila.</title>
        <authorList>
            <person name="Sanchez-Flores A."/>
            <person name="Penazola F."/>
            <person name="Carpinteyro-Ponce J."/>
            <person name="Nazario-Yepiz N."/>
            <person name="Abreu-Goodger C."/>
            <person name="Machado C.A."/>
            <person name="Markow T.A."/>
        </authorList>
    </citation>
    <scope>NUCLEOTIDE SEQUENCE [LARGE SCALE GENOMIC DNA]</scope>
</reference>
<feature type="domain" description="Guanylate cyclase" evidence="16">
    <location>
        <begin position="293"/>
        <end position="420"/>
    </location>
</feature>
<organism evidence="17 18">
    <name type="scientific">Drosophila arizonae</name>
    <name type="common">Fruit fly</name>
    <dbReference type="NCBI Taxonomy" id="7263"/>
    <lineage>
        <taxon>Eukaryota</taxon>
        <taxon>Metazoa</taxon>
        <taxon>Ecdysozoa</taxon>
        <taxon>Arthropoda</taxon>
        <taxon>Hexapoda</taxon>
        <taxon>Insecta</taxon>
        <taxon>Pterygota</taxon>
        <taxon>Neoptera</taxon>
        <taxon>Endopterygota</taxon>
        <taxon>Diptera</taxon>
        <taxon>Brachycera</taxon>
        <taxon>Muscomorpha</taxon>
        <taxon>Ephydroidea</taxon>
        <taxon>Drosophilidae</taxon>
        <taxon>Drosophila</taxon>
    </lineage>
</organism>
<keyword evidence="12 15" id="KW-0472">Membrane</keyword>
<feature type="transmembrane region" description="Helical" evidence="15">
    <location>
        <begin position="649"/>
        <end position="667"/>
    </location>
</feature>